<evidence type="ECO:0000313" key="2">
    <source>
        <dbReference type="EMBL" id="QHQ73215.1"/>
    </source>
</evidence>
<feature type="region of interest" description="Disordered" evidence="1">
    <location>
        <begin position="1"/>
        <end position="20"/>
    </location>
</feature>
<feature type="region of interest" description="Disordered" evidence="1">
    <location>
        <begin position="77"/>
        <end position="99"/>
    </location>
</feature>
<dbReference type="AlphaFoldDB" id="A0A6B9VX38"/>
<keyword evidence="2" id="KW-0496">Mitochondrion</keyword>
<name>A0A6B9VX38_9CHLO</name>
<protein>
    <submittedName>
        <fullName evidence="2">Uncharacterized protein</fullName>
    </submittedName>
</protein>
<sequence length="187" mass="21191">MISRSSRPEPRRATKTNSGLGLGSWKLTTSRILNLLRLKIRCASSLHLMSLLFSCPMHPLDWYRRLALALYPQGSGRRPGNTFADAPTQKSPRPRGLGHQKLCQRLKSSQTRIRFLRYVAPLATHTHPRVISGSRIDRFWKAKPPRLAGLRLAIGLFHPCGFGPEQELSPKGVFAAQQRRRQRAKHT</sequence>
<organism evidence="2">
    <name type="scientific">Caulerpa ashmeadii</name>
    <dbReference type="NCBI Taxonomy" id="177078"/>
    <lineage>
        <taxon>Eukaryota</taxon>
        <taxon>Viridiplantae</taxon>
        <taxon>Chlorophyta</taxon>
        <taxon>core chlorophytes</taxon>
        <taxon>Ulvophyceae</taxon>
        <taxon>TCBD clade</taxon>
        <taxon>Bryopsidales</taxon>
        <taxon>Halimedineae</taxon>
        <taxon>Caulerpaceae</taxon>
        <taxon>Caulerpa</taxon>
    </lineage>
</organism>
<evidence type="ECO:0000256" key="1">
    <source>
        <dbReference type="SAM" id="MobiDB-lite"/>
    </source>
</evidence>
<reference evidence="2" key="1">
    <citation type="journal article" date="2019" name="BMC Genomics">
        <title>Promising prospects of nanopore sequencing for algal hologenomics and structural variation discovery.</title>
        <authorList>
            <person name="Sauvage T."/>
            <person name="Schmidt W.E."/>
            <person name="Yoon H.S."/>
            <person name="Paul V.J."/>
            <person name="Fredericq S."/>
        </authorList>
    </citation>
    <scope>NUCLEOTIDE SEQUENCE</scope>
</reference>
<feature type="compositionally biased region" description="Basic and acidic residues" evidence="1">
    <location>
        <begin position="1"/>
        <end position="12"/>
    </location>
</feature>
<geneLocation type="mitochondrion" evidence="2"/>
<proteinExistence type="predicted"/>
<gene>
    <name evidence="2" type="primary">ORF4</name>
</gene>
<accession>A0A6B9VX38</accession>
<dbReference type="RefSeq" id="YP_009725927.1">
    <property type="nucleotide sequence ID" value="NC_045849.1"/>
</dbReference>
<dbReference type="GeneID" id="44139442"/>
<dbReference type="EMBL" id="MH745227">
    <property type="protein sequence ID" value="QHQ73215.1"/>
    <property type="molecule type" value="Genomic_DNA"/>
</dbReference>